<comment type="caution">
    <text evidence="1">The sequence shown here is derived from an EMBL/GenBank/DDBJ whole genome shotgun (WGS) entry which is preliminary data.</text>
</comment>
<evidence type="ECO:0000313" key="1">
    <source>
        <dbReference type="EMBL" id="MCD7456222.1"/>
    </source>
</evidence>
<protein>
    <recommendedName>
        <fullName evidence="3">Secreted protein</fullName>
    </recommendedName>
</protein>
<dbReference type="Proteomes" id="UP000823775">
    <property type="component" value="Unassembled WGS sequence"/>
</dbReference>
<sequence>MQVLCVFICMFFFILFGPWVVVKVAIYLQCSKQTSSFFRFLPLIDFSRSCESSIRCCNLKLRETKTDIIFIEHKCKQQQWSCPNTNFQAEPHISLEESTRIKVDIVAALKDISRLS</sequence>
<gene>
    <name evidence="1" type="ORF">HAX54_030935</name>
</gene>
<dbReference type="EMBL" id="JACEIK010000389">
    <property type="protein sequence ID" value="MCD7456222.1"/>
    <property type="molecule type" value="Genomic_DNA"/>
</dbReference>
<reference evidence="1 2" key="1">
    <citation type="journal article" date="2021" name="BMC Genomics">
        <title>Datura genome reveals duplications of psychoactive alkaloid biosynthetic genes and high mutation rate following tissue culture.</title>
        <authorList>
            <person name="Rajewski A."/>
            <person name="Carter-House D."/>
            <person name="Stajich J."/>
            <person name="Litt A."/>
        </authorList>
    </citation>
    <scope>NUCLEOTIDE SEQUENCE [LARGE SCALE GENOMIC DNA]</scope>
    <source>
        <strain evidence="1">AR-01</strain>
    </source>
</reference>
<organism evidence="1 2">
    <name type="scientific">Datura stramonium</name>
    <name type="common">Jimsonweed</name>
    <name type="synonym">Common thornapple</name>
    <dbReference type="NCBI Taxonomy" id="4076"/>
    <lineage>
        <taxon>Eukaryota</taxon>
        <taxon>Viridiplantae</taxon>
        <taxon>Streptophyta</taxon>
        <taxon>Embryophyta</taxon>
        <taxon>Tracheophyta</taxon>
        <taxon>Spermatophyta</taxon>
        <taxon>Magnoliopsida</taxon>
        <taxon>eudicotyledons</taxon>
        <taxon>Gunneridae</taxon>
        <taxon>Pentapetalae</taxon>
        <taxon>asterids</taxon>
        <taxon>lamiids</taxon>
        <taxon>Solanales</taxon>
        <taxon>Solanaceae</taxon>
        <taxon>Solanoideae</taxon>
        <taxon>Datureae</taxon>
        <taxon>Datura</taxon>
    </lineage>
</organism>
<name>A0ABS8SBL5_DATST</name>
<keyword evidence="2" id="KW-1185">Reference proteome</keyword>
<proteinExistence type="predicted"/>
<evidence type="ECO:0000313" key="2">
    <source>
        <dbReference type="Proteomes" id="UP000823775"/>
    </source>
</evidence>
<evidence type="ECO:0008006" key="3">
    <source>
        <dbReference type="Google" id="ProtNLM"/>
    </source>
</evidence>
<accession>A0ABS8SBL5</accession>